<name>C0DXW7_EIKCO</name>
<evidence type="ECO:0000313" key="2">
    <source>
        <dbReference type="Proteomes" id="UP000005837"/>
    </source>
</evidence>
<dbReference type="HOGENOM" id="CLU_2023100_0_0_4"/>
<accession>C0DXW7</accession>
<evidence type="ECO:0000313" key="1">
    <source>
        <dbReference type="EMBL" id="EEG23095.1"/>
    </source>
</evidence>
<dbReference type="Proteomes" id="UP000005837">
    <property type="component" value="Unassembled WGS sequence"/>
</dbReference>
<protein>
    <submittedName>
        <fullName evidence="1">Uncharacterized protein</fullName>
    </submittedName>
</protein>
<gene>
    <name evidence="1" type="ORF">EIKCOROL_02230</name>
</gene>
<proteinExistence type="predicted"/>
<dbReference type="EMBL" id="ACEA01000048">
    <property type="protein sequence ID" value="EEG23095.1"/>
    <property type="molecule type" value="Genomic_DNA"/>
</dbReference>
<organism evidence="1 2">
    <name type="scientific">Eikenella corrodens ATCC 23834</name>
    <dbReference type="NCBI Taxonomy" id="546274"/>
    <lineage>
        <taxon>Bacteria</taxon>
        <taxon>Pseudomonadati</taxon>
        <taxon>Pseudomonadota</taxon>
        <taxon>Betaproteobacteria</taxon>
        <taxon>Neisseriales</taxon>
        <taxon>Neisseriaceae</taxon>
        <taxon>Eikenella</taxon>
    </lineage>
</organism>
<reference evidence="1 2" key="1">
    <citation type="submission" date="2009-01" db="EMBL/GenBank/DDBJ databases">
        <authorList>
            <person name="Fulton L."/>
            <person name="Clifton S."/>
            <person name="Chinwalla A.T."/>
            <person name="Mitreva M."/>
            <person name="Sodergren E."/>
            <person name="Weinstock G."/>
            <person name="Clifton S."/>
            <person name="Dooling D.J."/>
            <person name="Fulton B."/>
            <person name="Minx P."/>
            <person name="Pepin K.H."/>
            <person name="Johnson M."/>
            <person name="Bhonagiri V."/>
            <person name="Nash W.E."/>
            <person name="Mardis E.R."/>
            <person name="Wilson R.K."/>
        </authorList>
    </citation>
    <scope>NUCLEOTIDE SEQUENCE [LARGE SCALE GENOMIC DNA]</scope>
    <source>
        <strain evidence="1 2">ATCC 23834</strain>
    </source>
</reference>
<comment type="caution">
    <text evidence="1">The sequence shown here is derived from an EMBL/GenBank/DDBJ whole genome shotgun (WGS) entry which is preliminary data.</text>
</comment>
<sequence length="122" mass="13822">MIFSVLHSFLGRAFMLDISLLQGAFLSGMNAQSTLYLIFPFKNFPVVPFSLSLEINLALNSKFLLIRTINSYSKLPFFFTTTWLCCFKGDMVFTSTSFPLMKPSEPSWLTSLCLFNPYSNSA</sequence>
<dbReference type="AlphaFoldDB" id="C0DXW7"/>